<dbReference type="GO" id="GO:0000723">
    <property type="term" value="P:telomere maintenance"/>
    <property type="evidence" value="ECO:0007669"/>
    <property type="project" value="TreeGrafter"/>
</dbReference>
<dbReference type="EMBL" id="JACMRX010000002">
    <property type="protein sequence ID" value="KAF7996016.1"/>
    <property type="molecule type" value="Genomic_DNA"/>
</dbReference>
<reference evidence="2 3" key="1">
    <citation type="submission" date="2020-08" db="EMBL/GenBank/DDBJ databases">
        <title>Aphidius gifuensis genome sequencing and assembly.</title>
        <authorList>
            <person name="Du Z."/>
        </authorList>
    </citation>
    <scope>NUCLEOTIDE SEQUENCE [LARGE SCALE GENOMIC DNA]</scope>
    <source>
        <strain evidence="2">YNYX2018</strain>
        <tissue evidence="2">Adults</tissue>
    </source>
</reference>
<comment type="caution">
    <text evidence="2">The sequence shown here is derived from an EMBL/GenBank/DDBJ whole genome shotgun (WGS) entry which is preliminary data.</text>
</comment>
<accession>A0A834Y3X1</accession>
<organism evidence="2 3">
    <name type="scientific">Aphidius gifuensis</name>
    <name type="common">Parasitoid wasp</name>
    <dbReference type="NCBI Taxonomy" id="684658"/>
    <lineage>
        <taxon>Eukaryota</taxon>
        <taxon>Metazoa</taxon>
        <taxon>Ecdysozoa</taxon>
        <taxon>Arthropoda</taxon>
        <taxon>Hexapoda</taxon>
        <taxon>Insecta</taxon>
        <taxon>Pterygota</taxon>
        <taxon>Neoptera</taxon>
        <taxon>Endopterygota</taxon>
        <taxon>Hymenoptera</taxon>
        <taxon>Apocrita</taxon>
        <taxon>Ichneumonoidea</taxon>
        <taxon>Braconidae</taxon>
        <taxon>Aphidiinae</taxon>
        <taxon>Aphidius</taxon>
    </lineage>
</organism>
<evidence type="ECO:0000313" key="2">
    <source>
        <dbReference type="EMBL" id="KAF7996016.1"/>
    </source>
</evidence>
<dbReference type="Pfam" id="PF00307">
    <property type="entry name" value="CH"/>
    <property type="match status" value="1"/>
</dbReference>
<keyword evidence="3" id="KW-1185">Reference proteome</keyword>
<dbReference type="GO" id="GO:0000014">
    <property type="term" value="F:single-stranded DNA endodeoxyribonuclease activity"/>
    <property type="evidence" value="ECO:0007669"/>
    <property type="project" value="TreeGrafter"/>
</dbReference>
<dbReference type="GO" id="GO:0030870">
    <property type="term" value="C:Mre11 complex"/>
    <property type="evidence" value="ECO:0007669"/>
    <property type="project" value="TreeGrafter"/>
</dbReference>
<dbReference type="InterPro" id="IPR036872">
    <property type="entry name" value="CH_dom_sf"/>
</dbReference>
<dbReference type="GO" id="GO:0042138">
    <property type="term" value="P:meiotic DNA double-strand break formation"/>
    <property type="evidence" value="ECO:0007669"/>
    <property type="project" value="TreeGrafter"/>
</dbReference>
<evidence type="ECO:0000259" key="1">
    <source>
        <dbReference type="PROSITE" id="PS50021"/>
    </source>
</evidence>
<gene>
    <name evidence="2" type="ORF">HCN44_009054</name>
</gene>
<sequence>MVDEGEISTRSKIYMKIAIATDCHLGYEIKAKQAHDNDSFITFEEILELAVQHDVDFVLLGGDLFHDAKPSQKVILECSMTSLFSVDYDIAVLNDFDNEDILEDSEEVSSNNIDGILDISTQMDLMTNSLTDNELASTPISISSIAKDDTINHSNDNIHISRGISLTGISDKYKEIIIDDIAIENDKNLSMRLKLQPLDLKKNDNGLQKKRDKTPGQDLLEWYKDITRNFPDDKVTNLTTSWRNGMAFKAVIHHSKPKLM</sequence>
<dbReference type="GO" id="GO:0097552">
    <property type="term" value="P:mitochondrial double-strand break repair via homologous recombination"/>
    <property type="evidence" value="ECO:0007669"/>
    <property type="project" value="TreeGrafter"/>
</dbReference>
<dbReference type="PANTHER" id="PTHR10139:SF1">
    <property type="entry name" value="DOUBLE-STRAND BREAK REPAIR PROTEIN MRE11"/>
    <property type="match status" value="1"/>
</dbReference>
<dbReference type="Gene3D" id="1.10.418.10">
    <property type="entry name" value="Calponin-like domain"/>
    <property type="match status" value="1"/>
</dbReference>
<dbReference type="GO" id="GO:0006303">
    <property type="term" value="P:double-strand break repair via nonhomologous end joining"/>
    <property type="evidence" value="ECO:0007669"/>
    <property type="project" value="TreeGrafter"/>
</dbReference>
<name>A0A834Y3X1_APHGI</name>
<dbReference type="PROSITE" id="PS50021">
    <property type="entry name" value="CH"/>
    <property type="match status" value="1"/>
</dbReference>
<dbReference type="PANTHER" id="PTHR10139">
    <property type="entry name" value="DOUBLE-STRAND BREAK REPAIR PROTEIN MRE11"/>
    <property type="match status" value="1"/>
</dbReference>
<dbReference type="AlphaFoldDB" id="A0A834Y3X1"/>
<dbReference type="SUPFAM" id="SSF56300">
    <property type="entry name" value="Metallo-dependent phosphatases"/>
    <property type="match status" value="1"/>
</dbReference>
<dbReference type="InterPro" id="IPR001715">
    <property type="entry name" value="CH_dom"/>
</dbReference>
<dbReference type="InterPro" id="IPR004843">
    <property type="entry name" value="Calcineurin-like_PHP"/>
</dbReference>
<dbReference type="GO" id="GO:0035861">
    <property type="term" value="C:site of double-strand break"/>
    <property type="evidence" value="ECO:0007669"/>
    <property type="project" value="TreeGrafter"/>
</dbReference>
<evidence type="ECO:0000313" key="3">
    <source>
        <dbReference type="Proteomes" id="UP000639338"/>
    </source>
</evidence>
<feature type="domain" description="Calponin-homology (CH)" evidence="1">
    <location>
        <begin position="213"/>
        <end position="260"/>
    </location>
</feature>
<dbReference type="Proteomes" id="UP000639338">
    <property type="component" value="Unassembled WGS sequence"/>
</dbReference>
<dbReference type="OrthoDB" id="30417at2759"/>
<dbReference type="GO" id="GO:0031573">
    <property type="term" value="P:mitotic intra-S DNA damage checkpoint signaling"/>
    <property type="evidence" value="ECO:0007669"/>
    <property type="project" value="TreeGrafter"/>
</dbReference>
<proteinExistence type="predicted"/>
<dbReference type="Pfam" id="PF00149">
    <property type="entry name" value="Metallophos"/>
    <property type="match status" value="1"/>
</dbReference>
<dbReference type="Gene3D" id="3.60.21.10">
    <property type="match status" value="1"/>
</dbReference>
<dbReference type="GO" id="GO:0007095">
    <property type="term" value="P:mitotic G2 DNA damage checkpoint signaling"/>
    <property type="evidence" value="ECO:0007669"/>
    <property type="project" value="TreeGrafter"/>
</dbReference>
<protein>
    <recommendedName>
        <fullName evidence="1">Calponin-homology (CH) domain-containing protein</fullName>
    </recommendedName>
</protein>
<dbReference type="InterPro" id="IPR029052">
    <property type="entry name" value="Metallo-depent_PP-like"/>
</dbReference>
<dbReference type="SUPFAM" id="SSF47576">
    <property type="entry name" value="Calponin-homology domain, CH-domain"/>
    <property type="match status" value="1"/>
</dbReference>
<dbReference type="GO" id="GO:0000724">
    <property type="term" value="P:double-strand break repair via homologous recombination"/>
    <property type="evidence" value="ECO:0007669"/>
    <property type="project" value="TreeGrafter"/>
</dbReference>